<dbReference type="InParanoid" id="S8E7N6"/>
<evidence type="ECO:0000313" key="2">
    <source>
        <dbReference type="EMBL" id="EPS99358.1"/>
    </source>
</evidence>
<name>S8E7N6_FOMSC</name>
<reference evidence="2 3" key="1">
    <citation type="journal article" date="2012" name="Science">
        <title>The Paleozoic origin of enzymatic lignin decomposition reconstructed from 31 fungal genomes.</title>
        <authorList>
            <person name="Floudas D."/>
            <person name="Binder M."/>
            <person name="Riley R."/>
            <person name="Barry K."/>
            <person name="Blanchette R.A."/>
            <person name="Henrissat B."/>
            <person name="Martinez A.T."/>
            <person name="Otillar R."/>
            <person name="Spatafora J.W."/>
            <person name="Yadav J.S."/>
            <person name="Aerts A."/>
            <person name="Benoit I."/>
            <person name="Boyd A."/>
            <person name="Carlson A."/>
            <person name="Copeland A."/>
            <person name="Coutinho P.M."/>
            <person name="de Vries R.P."/>
            <person name="Ferreira P."/>
            <person name="Findley K."/>
            <person name="Foster B."/>
            <person name="Gaskell J."/>
            <person name="Glotzer D."/>
            <person name="Gorecki P."/>
            <person name="Heitman J."/>
            <person name="Hesse C."/>
            <person name="Hori C."/>
            <person name="Igarashi K."/>
            <person name="Jurgens J.A."/>
            <person name="Kallen N."/>
            <person name="Kersten P."/>
            <person name="Kohler A."/>
            <person name="Kuees U."/>
            <person name="Kumar T.K.A."/>
            <person name="Kuo A."/>
            <person name="LaButti K."/>
            <person name="Larrondo L.F."/>
            <person name="Lindquist E."/>
            <person name="Ling A."/>
            <person name="Lombard V."/>
            <person name="Lucas S."/>
            <person name="Lundell T."/>
            <person name="Martin R."/>
            <person name="McLaughlin D.J."/>
            <person name="Morgenstern I."/>
            <person name="Morin E."/>
            <person name="Murat C."/>
            <person name="Nagy L.G."/>
            <person name="Nolan M."/>
            <person name="Ohm R.A."/>
            <person name="Patyshakuliyeva A."/>
            <person name="Rokas A."/>
            <person name="Ruiz-Duenas F.J."/>
            <person name="Sabat G."/>
            <person name="Salamov A."/>
            <person name="Samejima M."/>
            <person name="Schmutz J."/>
            <person name="Slot J.C."/>
            <person name="St John F."/>
            <person name="Stenlid J."/>
            <person name="Sun H."/>
            <person name="Sun S."/>
            <person name="Syed K."/>
            <person name="Tsang A."/>
            <person name="Wiebenga A."/>
            <person name="Young D."/>
            <person name="Pisabarro A."/>
            <person name="Eastwood D.C."/>
            <person name="Martin F."/>
            <person name="Cullen D."/>
            <person name="Grigoriev I.V."/>
            <person name="Hibbett D.S."/>
        </authorList>
    </citation>
    <scope>NUCLEOTIDE SEQUENCE</scope>
    <source>
        <strain evidence="3">FP-58527</strain>
    </source>
</reference>
<organism evidence="2 3">
    <name type="scientific">Fomitopsis schrenkii</name>
    <name type="common">Brown rot fungus</name>
    <dbReference type="NCBI Taxonomy" id="2126942"/>
    <lineage>
        <taxon>Eukaryota</taxon>
        <taxon>Fungi</taxon>
        <taxon>Dikarya</taxon>
        <taxon>Basidiomycota</taxon>
        <taxon>Agaricomycotina</taxon>
        <taxon>Agaricomycetes</taxon>
        <taxon>Polyporales</taxon>
        <taxon>Fomitopsis</taxon>
    </lineage>
</organism>
<protein>
    <submittedName>
        <fullName evidence="2">Uncharacterized protein</fullName>
    </submittedName>
</protein>
<dbReference type="OrthoDB" id="2685865at2759"/>
<evidence type="ECO:0000256" key="1">
    <source>
        <dbReference type="SAM" id="MobiDB-lite"/>
    </source>
</evidence>
<feature type="region of interest" description="Disordered" evidence="1">
    <location>
        <begin position="1"/>
        <end position="23"/>
    </location>
</feature>
<evidence type="ECO:0000313" key="3">
    <source>
        <dbReference type="Proteomes" id="UP000015241"/>
    </source>
</evidence>
<gene>
    <name evidence="2" type="ORF">FOMPIDRAFT_1017095</name>
</gene>
<sequence length="779" mass="87069">MSRPLQEGATPTSPMLQPPHWPMEGQRVEDNQLFARYTSTGHSAVSLGCIDIGSLTNDEVEALLSPPYPLRGDAPTRATGPEVDIGSISSLERGVLLGYHIENASTTDYHDIGALPSPPGCESNSCAQATKDRISTLEIFREIKVIAGGITHAGSTAPFSSSFKLQNATGMTFHADSPPNDVVFRWMDLPRTWNASYLYGGIGSVNHWSNGVLQERLTDYQTWLSELLRLDKEDSMYKARSYFEGYSAQLRRCTGTSDGQNYVHYQIRTIPVRHFFYQLTKDGLAQHRGRISSWLRSLLDVEQQPKATPNCWKTRDATPLCDGAAQSIDLHFSLPVMLIIEVGESRDTEWDFPSTITPLRSDTALTVEERGVAYTSASDPSRVYEYDGLVAKGLAKSLDGKDDGGNILAGPDFVPPADHCTHSVIYSLNGGADAQRAISSHLISRIARAYPLRIVPSAQGKPPTILFQKDKMVLTPAQDRLERGPLRVMANFGTRSVLFSCRVVQFVLGGLYGGGTVSSQIPQVDLTRMLWSLKKTSWTNCGETKLVVDLSDYRFSTEIDEVLSPHSHVFTSLLDGTDTNALTMLQQSYIPALDYVREATLRGRGLAHTGLVAHLGDIDIKDFGRIVNWIFMKIPGAQGTLHKWLVSTPTAHAITLVLKERHKASFMEDPHYPRAGSKEEQYYFLLHKAWRYQVTHVHEDVMTRDVDLECLSLFERRLFSTVRNNVATYGQWGLDAGDHQEKWYPYRDLPQGWYDESAEFSDSEVLVRVSYIRSQWHPN</sequence>
<dbReference type="Proteomes" id="UP000015241">
    <property type="component" value="Unassembled WGS sequence"/>
</dbReference>
<proteinExistence type="predicted"/>
<dbReference type="EMBL" id="KE504157">
    <property type="protein sequence ID" value="EPS99358.1"/>
    <property type="molecule type" value="Genomic_DNA"/>
</dbReference>
<dbReference type="AlphaFoldDB" id="S8E7N6"/>
<dbReference type="HOGENOM" id="CLU_359426_0_0_1"/>
<accession>S8E7N6</accession>
<keyword evidence="3" id="KW-1185">Reference proteome</keyword>
<dbReference type="eggNOG" id="ENOG502S7P8">
    <property type="taxonomic scope" value="Eukaryota"/>
</dbReference>